<keyword evidence="1" id="KW-0812">Transmembrane</keyword>
<protein>
    <submittedName>
        <fullName evidence="2">Unannotated protein</fullName>
    </submittedName>
</protein>
<evidence type="ECO:0000313" key="2">
    <source>
        <dbReference type="EMBL" id="CAB4881298.1"/>
    </source>
</evidence>
<accession>A0A6J7EI05</accession>
<organism evidence="2">
    <name type="scientific">freshwater metagenome</name>
    <dbReference type="NCBI Taxonomy" id="449393"/>
    <lineage>
        <taxon>unclassified sequences</taxon>
        <taxon>metagenomes</taxon>
        <taxon>ecological metagenomes</taxon>
    </lineage>
</organism>
<keyword evidence="1" id="KW-0472">Membrane</keyword>
<keyword evidence="1" id="KW-1133">Transmembrane helix</keyword>
<feature type="transmembrane region" description="Helical" evidence="1">
    <location>
        <begin position="82"/>
        <end position="108"/>
    </location>
</feature>
<feature type="transmembrane region" description="Helical" evidence="1">
    <location>
        <begin position="21"/>
        <end position="40"/>
    </location>
</feature>
<dbReference type="EMBL" id="CAFBLQ010000180">
    <property type="protein sequence ID" value="CAB4881298.1"/>
    <property type="molecule type" value="Genomic_DNA"/>
</dbReference>
<feature type="transmembrane region" description="Helical" evidence="1">
    <location>
        <begin position="46"/>
        <end position="70"/>
    </location>
</feature>
<reference evidence="2" key="1">
    <citation type="submission" date="2020-05" db="EMBL/GenBank/DDBJ databases">
        <authorList>
            <person name="Chiriac C."/>
            <person name="Salcher M."/>
            <person name="Ghai R."/>
            <person name="Kavagutti S V."/>
        </authorList>
    </citation>
    <scope>NUCLEOTIDE SEQUENCE</scope>
</reference>
<evidence type="ECO:0000256" key="1">
    <source>
        <dbReference type="SAM" id="Phobius"/>
    </source>
</evidence>
<proteinExistence type="predicted"/>
<sequence length="135" mass="13812">MTSTTQPAASATRRAGIAGRVWGGVVATWGVIAGIAPHVLHHVGPLAGAALLAGFGGKAIFFALGLILSIPMLRRLHRRFRTLVAPAIAVAVFAAMFAFSSLVIAPLITGSPTKLSPPGIEQPADDVNHASHHAG</sequence>
<dbReference type="AlphaFoldDB" id="A0A6J7EI05"/>
<gene>
    <name evidence="2" type="ORF">UFOPK3423_01373</name>
</gene>
<name>A0A6J7EI05_9ZZZZ</name>